<gene>
    <name evidence="2" type="ORF">BN1205_109385</name>
</gene>
<dbReference type="Gene3D" id="3.10.20.90">
    <property type="entry name" value="Phosphatidylinositol 3-kinase Catalytic Subunit, Chain A, domain 1"/>
    <property type="match status" value="1"/>
</dbReference>
<dbReference type="SUPFAM" id="SSF54236">
    <property type="entry name" value="Ubiquitin-like"/>
    <property type="match status" value="1"/>
</dbReference>
<reference evidence="2" key="1">
    <citation type="journal article" date="2015" name="PLoS ONE">
        <title>Comprehensive Evaluation of Toxoplasma gondii VEG and Neospora caninum LIV Genomes with Tachyzoite Stage Transcriptome and Proteome Defines Novel Transcript Features.</title>
        <authorList>
            <person name="Ramaprasad A."/>
            <person name="Mourier T."/>
            <person name="Naeem R."/>
            <person name="Malas T.B."/>
            <person name="Moussa E."/>
            <person name="Panigrahi A."/>
            <person name="Vermont S.J."/>
            <person name="Otto T.D."/>
            <person name="Wastling J."/>
            <person name="Pain A."/>
        </authorList>
    </citation>
    <scope>NUCLEOTIDE SEQUENCE</scope>
    <source>
        <strain evidence="2">VEG</strain>
    </source>
</reference>
<protein>
    <submittedName>
        <fullName evidence="2">Membrane-anchored ubiquitin-fold protein 1</fullName>
    </submittedName>
</protein>
<dbReference type="InterPro" id="IPR039540">
    <property type="entry name" value="UBL3-like_ubiquitin_dom"/>
</dbReference>
<accession>A0A0F7V4H5</accession>
<organism evidence="2">
    <name type="scientific">Toxoplasma gondii (strain ATCC 50861 / VEG)</name>
    <dbReference type="NCBI Taxonomy" id="432359"/>
    <lineage>
        <taxon>Eukaryota</taxon>
        <taxon>Sar</taxon>
        <taxon>Alveolata</taxon>
        <taxon>Apicomplexa</taxon>
        <taxon>Conoidasida</taxon>
        <taxon>Coccidia</taxon>
        <taxon>Eucoccidiorida</taxon>
        <taxon>Eimeriorina</taxon>
        <taxon>Sarcocystidae</taxon>
        <taxon>Toxoplasma</taxon>
    </lineage>
</organism>
<dbReference type="AlphaFoldDB" id="A0A0F7V4H5"/>
<dbReference type="EMBL" id="LN714499">
    <property type="protein sequence ID" value="CEL75640.1"/>
    <property type="molecule type" value="Genomic_DNA"/>
</dbReference>
<evidence type="ECO:0000259" key="1">
    <source>
        <dbReference type="Pfam" id="PF13881"/>
    </source>
</evidence>
<dbReference type="InterPro" id="IPR029071">
    <property type="entry name" value="Ubiquitin-like_domsf"/>
</dbReference>
<dbReference type="Pfam" id="PF13881">
    <property type="entry name" value="Rad60-SLD_2"/>
    <property type="match status" value="1"/>
</dbReference>
<evidence type="ECO:0000313" key="2">
    <source>
        <dbReference type="EMBL" id="CEL75640.1"/>
    </source>
</evidence>
<feature type="domain" description="UBL3-like ubiquitin" evidence="1">
    <location>
        <begin position="7"/>
        <end position="112"/>
    </location>
</feature>
<sequence>MSASKEEIWLRFIFPNHDGATVEATYTKGTTVREVKSDVLLHRWKDSFASPERVAKLRMFYRGRELKDAWQLRDCRFPQDADYPAACHLFVVLRGSEKAADHAGAKASRCFCQIS</sequence>
<name>A0A0F7V4H5_TOXGV</name>
<proteinExistence type="predicted"/>
<dbReference type="CDD" id="cd17039">
    <property type="entry name" value="Ubl_ubiquitin_like"/>
    <property type="match status" value="1"/>
</dbReference>